<accession>A0ABP9GYI8</accession>
<evidence type="ECO:0000313" key="2">
    <source>
        <dbReference type="Proteomes" id="UP001501302"/>
    </source>
</evidence>
<keyword evidence="2" id="KW-1185">Reference proteome</keyword>
<evidence type="ECO:0000313" key="1">
    <source>
        <dbReference type="EMBL" id="GAA4955169.1"/>
    </source>
</evidence>
<name>A0ABP9GYI8_9FLAO</name>
<reference evidence="2" key="1">
    <citation type="journal article" date="2019" name="Int. J. Syst. Evol. Microbiol.">
        <title>The Global Catalogue of Microorganisms (GCM) 10K type strain sequencing project: providing services to taxonomists for standard genome sequencing and annotation.</title>
        <authorList>
            <consortium name="The Broad Institute Genomics Platform"/>
            <consortium name="The Broad Institute Genome Sequencing Center for Infectious Disease"/>
            <person name="Wu L."/>
            <person name="Ma J."/>
        </authorList>
    </citation>
    <scope>NUCLEOTIDE SEQUENCE [LARGE SCALE GENOMIC DNA]</scope>
    <source>
        <strain evidence="2">JCM 18285</strain>
    </source>
</reference>
<comment type="caution">
    <text evidence="1">The sequence shown here is derived from an EMBL/GenBank/DDBJ whole genome shotgun (WGS) entry which is preliminary data.</text>
</comment>
<protein>
    <submittedName>
        <fullName evidence="1">Uncharacterized protein</fullName>
    </submittedName>
</protein>
<organism evidence="1 2">
    <name type="scientific">Algibacter agarivorans</name>
    <dbReference type="NCBI Taxonomy" id="1109741"/>
    <lineage>
        <taxon>Bacteria</taxon>
        <taxon>Pseudomonadati</taxon>
        <taxon>Bacteroidota</taxon>
        <taxon>Flavobacteriia</taxon>
        <taxon>Flavobacteriales</taxon>
        <taxon>Flavobacteriaceae</taxon>
        <taxon>Algibacter</taxon>
    </lineage>
</organism>
<gene>
    <name evidence="1" type="ORF">GCM10023314_31110</name>
</gene>
<sequence>MNCPGYHFEDYEFMSKYTLPEWSHMNAEDAKTYTKDMVNKLISDGHLIKYQPTKNQ</sequence>
<dbReference type="Proteomes" id="UP001501302">
    <property type="component" value="Unassembled WGS sequence"/>
</dbReference>
<dbReference type="EMBL" id="BAABJJ010000044">
    <property type="protein sequence ID" value="GAA4955169.1"/>
    <property type="molecule type" value="Genomic_DNA"/>
</dbReference>
<proteinExistence type="predicted"/>